<dbReference type="AlphaFoldDB" id="A0A482TDS6"/>
<reference evidence="3 4" key="1">
    <citation type="submission" date="2018-12" db="EMBL/GenBank/DDBJ databases">
        <title>Genome analysis provides insights into bioremediation potentialities of Halogeometricum borinquense strain N11.</title>
        <authorList>
            <person name="Najjari A."/>
            <person name="Youssef N."/>
            <person name="Fhoula I."/>
            <person name="Ben Dhia O."/>
            <person name="Mahjoubi M."/>
            <person name="Ouzari H.I."/>
            <person name="Cherif A."/>
        </authorList>
    </citation>
    <scope>NUCLEOTIDE SEQUENCE [LARGE SCALE GENOMIC DNA]</scope>
    <source>
        <strain evidence="3 4">N11</strain>
    </source>
</reference>
<proteinExistence type="predicted"/>
<accession>A0A482TDS6</accession>
<evidence type="ECO:0000313" key="4">
    <source>
        <dbReference type="Proteomes" id="UP000294028"/>
    </source>
</evidence>
<feature type="domain" description="DUF4399" evidence="2">
    <location>
        <begin position="95"/>
        <end position="179"/>
    </location>
</feature>
<feature type="region of interest" description="Disordered" evidence="1">
    <location>
        <begin position="29"/>
        <end position="60"/>
    </location>
</feature>
<protein>
    <submittedName>
        <fullName evidence="3">DUF4399 domain-containing protein</fullName>
    </submittedName>
</protein>
<evidence type="ECO:0000256" key="1">
    <source>
        <dbReference type="SAM" id="MobiDB-lite"/>
    </source>
</evidence>
<feature type="domain" description="DUF4399" evidence="2">
    <location>
        <begin position="200"/>
        <end position="285"/>
    </location>
</feature>
<dbReference type="Pfam" id="PF14347">
    <property type="entry name" value="DUF4399"/>
    <property type="match status" value="2"/>
</dbReference>
<feature type="compositionally biased region" description="Low complexity" evidence="1">
    <location>
        <begin position="33"/>
        <end position="60"/>
    </location>
</feature>
<evidence type="ECO:0000259" key="2">
    <source>
        <dbReference type="Pfam" id="PF14347"/>
    </source>
</evidence>
<dbReference type="Proteomes" id="UP000294028">
    <property type="component" value="Unassembled WGS sequence"/>
</dbReference>
<name>A0A482TDS6_9EURY</name>
<gene>
    <name evidence="3" type="ORF">ELS19_11350</name>
</gene>
<evidence type="ECO:0000313" key="3">
    <source>
        <dbReference type="EMBL" id="RYJ14486.1"/>
    </source>
</evidence>
<sequence>MCLYNNTSRRAFVGTISSAVAVGLAGCSGNQSGGTETETEGTTTEEQATPTETQEATTTESETYMNGVGPDASISFAVPSSDAELTSTYVQWKATADGVTIEKAGEVTEGAGHYHILVDTDPVTPGEIIPTDDSHIHYGTGQTDGVLELEPGDHTLHLQVGDGVHKAIDLVDTVEVTVRDEASLSLDTTVDGSVVEWDVTAENYTIQPVSEGINSNAGHLHALIDTDHVPVGEVIPTDARHMHFGDGSTSGRIDLAEQLGDEYEPGDHTIHFQVGTGTHRATMVHTHTTVTTE</sequence>
<dbReference type="InterPro" id="IPR025512">
    <property type="entry name" value="DUF4399"/>
</dbReference>
<comment type="caution">
    <text evidence="3">The sequence shown here is derived from an EMBL/GenBank/DDBJ whole genome shotgun (WGS) entry which is preliminary data.</text>
</comment>
<dbReference type="RefSeq" id="WP_129784848.1">
    <property type="nucleotide sequence ID" value="NZ_RZHH01000002.1"/>
</dbReference>
<dbReference type="EMBL" id="RZHH01000002">
    <property type="protein sequence ID" value="RYJ14486.1"/>
    <property type="molecule type" value="Genomic_DNA"/>
</dbReference>
<organism evidence="3 4">
    <name type="scientific">Halogeometricum borinquense</name>
    <dbReference type="NCBI Taxonomy" id="60847"/>
    <lineage>
        <taxon>Archaea</taxon>
        <taxon>Methanobacteriati</taxon>
        <taxon>Methanobacteriota</taxon>
        <taxon>Stenosarchaea group</taxon>
        <taxon>Halobacteria</taxon>
        <taxon>Halobacteriales</taxon>
        <taxon>Haloferacaceae</taxon>
        <taxon>Halogeometricum</taxon>
    </lineage>
</organism>